<protein>
    <recommendedName>
        <fullName evidence="3">DUF2961 domain-containing protein</fullName>
    </recommendedName>
</protein>
<dbReference type="Proteomes" id="UP000485484">
    <property type="component" value="Unassembled WGS sequence"/>
</dbReference>
<dbReference type="EMBL" id="MWAK01000154">
    <property type="protein sequence ID" value="OPZ91726.1"/>
    <property type="molecule type" value="Genomic_DNA"/>
</dbReference>
<sequence>MNGIGEIARLKSGRRTRRISSYDVSGRNMDYWKIPAGQARVLADIKGPTCITHLWMTQANHYRECLIRITFEEAKSPGILVPLGDFFCLGHGIVNSFQSLYFTASTRNNNRFNTGCALNCYLPMFFRKRAVVELVNESEEEHRQYFYVDYEELDEVPEAAGYLHAEFRRTNPFGGWGHEIRVNSPEADIVNKERPAWENNYLILETKGRGHFIGCNLSVSNFQGTWWGEGDDMIWVDGYKWPPDLHGTGSEDFLNQAWGMQENAFLRNGSSIHELKNNGYQTSYIFYPENPVRFQKEIRVSIEHGHGNHLANEMSSVAYWYAARPTAAVKPPPVAKRLPVLRDNQGHWLYDTKNQCPGQPVPLNPEMRKMKKLWAAKMKAKKK</sequence>
<evidence type="ECO:0008006" key="3">
    <source>
        <dbReference type="Google" id="ProtNLM"/>
    </source>
</evidence>
<gene>
    <name evidence="1" type="ORF">BWY73_01021</name>
</gene>
<evidence type="ECO:0000313" key="2">
    <source>
        <dbReference type="Proteomes" id="UP000485484"/>
    </source>
</evidence>
<reference evidence="1 2" key="1">
    <citation type="submission" date="2017-02" db="EMBL/GenBank/DDBJ databases">
        <title>Delving into the versatile metabolic prowess of the omnipresent phylum Bacteroidetes.</title>
        <authorList>
            <person name="Nobu M.K."/>
            <person name="Mei R."/>
            <person name="Narihiro T."/>
            <person name="Kuroda K."/>
            <person name="Liu W.-T."/>
        </authorList>
    </citation>
    <scope>NUCLEOTIDE SEQUENCE [LARGE SCALE GENOMIC DNA]</scope>
    <source>
        <strain evidence="1">ADurb.Bin417</strain>
    </source>
</reference>
<proteinExistence type="predicted"/>
<name>A0A1V5MEV8_UNCT6</name>
<dbReference type="AlphaFoldDB" id="A0A1V5MEV8"/>
<organism evidence="1 2">
    <name type="scientific">candidate division TA06 bacterium ADurb.Bin417</name>
    <dbReference type="NCBI Taxonomy" id="1852828"/>
    <lineage>
        <taxon>Bacteria</taxon>
        <taxon>Bacteria division TA06</taxon>
    </lineage>
</organism>
<dbReference type="InterPro" id="IPR021345">
    <property type="entry name" value="DUF2961"/>
</dbReference>
<comment type="caution">
    <text evidence="1">The sequence shown here is derived from an EMBL/GenBank/DDBJ whole genome shotgun (WGS) entry which is preliminary data.</text>
</comment>
<dbReference type="Pfam" id="PF11175">
    <property type="entry name" value="DUF2961"/>
    <property type="match status" value="1"/>
</dbReference>
<accession>A0A1V5MEV8</accession>
<evidence type="ECO:0000313" key="1">
    <source>
        <dbReference type="EMBL" id="OPZ91726.1"/>
    </source>
</evidence>
<dbReference type="Gene3D" id="2.60.120.1390">
    <property type="match status" value="1"/>
</dbReference>